<evidence type="ECO:0000313" key="5">
    <source>
        <dbReference type="EMBL" id="OTN93539.1"/>
    </source>
</evidence>
<gene>
    <name evidence="5" type="ORF">A5804_002909</name>
</gene>
<organism evidence="5 6">
    <name type="scientific">Enterococcus faecium</name>
    <name type="common">Streptococcus faecium</name>
    <dbReference type="NCBI Taxonomy" id="1352"/>
    <lineage>
        <taxon>Bacteria</taxon>
        <taxon>Bacillati</taxon>
        <taxon>Bacillota</taxon>
        <taxon>Bacilli</taxon>
        <taxon>Lactobacillales</taxon>
        <taxon>Enterococcaceae</taxon>
        <taxon>Enterococcus</taxon>
    </lineage>
</organism>
<dbReference type="InterPro" id="IPR023365">
    <property type="entry name" value="Sortase_dom-sf"/>
</dbReference>
<dbReference type="Gene3D" id="2.40.260.10">
    <property type="entry name" value="Sortase"/>
    <property type="match status" value="1"/>
</dbReference>
<evidence type="ECO:0000256" key="1">
    <source>
        <dbReference type="ARBA" id="ARBA00022670"/>
    </source>
</evidence>
<dbReference type="InterPro" id="IPR042007">
    <property type="entry name" value="Sortase_A"/>
</dbReference>
<proteinExistence type="predicted"/>
<feature type="active site" description="Acyl-thioester intermediate" evidence="4">
    <location>
        <position position="218"/>
    </location>
</feature>
<dbReference type="RefSeq" id="WP_086325300.1">
    <property type="nucleotide sequence ID" value="NZ_NGLB01000005.1"/>
</dbReference>
<dbReference type="SUPFAM" id="SSF63817">
    <property type="entry name" value="Sortase"/>
    <property type="match status" value="1"/>
</dbReference>
<dbReference type="AlphaFoldDB" id="A0AB73N0D5"/>
<evidence type="ECO:0000256" key="2">
    <source>
        <dbReference type="ARBA" id="ARBA00022801"/>
    </source>
</evidence>
<comment type="caution">
    <text evidence="5">The sequence shown here is derived from an EMBL/GenBank/DDBJ whole genome shotgun (WGS) entry which is preliminary data.</text>
</comment>
<accession>A0AB73N0D5</accession>
<evidence type="ECO:0000313" key="6">
    <source>
        <dbReference type="Proteomes" id="UP000194737"/>
    </source>
</evidence>
<evidence type="ECO:0000256" key="3">
    <source>
        <dbReference type="ARBA" id="ARBA00022807"/>
    </source>
</evidence>
<keyword evidence="1" id="KW-0645">Protease</keyword>
<name>A0AB73N0D5_ENTFC</name>
<dbReference type="NCBIfam" id="TIGR01076">
    <property type="entry name" value="sortase_fam"/>
    <property type="match status" value="1"/>
</dbReference>
<protein>
    <recommendedName>
        <fullName evidence="7">Class A sortase</fullName>
    </recommendedName>
</protein>
<dbReference type="CDD" id="cd06165">
    <property type="entry name" value="Sortase_A"/>
    <property type="match status" value="1"/>
</dbReference>
<evidence type="ECO:0008006" key="7">
    <source>
        <dbReference type="Google" id="ProtNLM"/>
    </source>
</evidence>
<evidence type="ECO:0000256" key="4">
    <source>
        <dbReference type="PIRSR" id="PIRSR605754-1"/>
    </source>
</evidence>
<dbReference type="Pfam" id="PF04203">
    <property type="entry name" value="Sortase"/>
    <property type="match status" value="1"/>
</dbReference>
<dbReference type="GO" id="GO:0008234">
    <property type="term" value="F:cysteine-type peptidase activity"/>
    <property type="evidence" value="ECO:0007669"/>
    <property type="project" value="UniProtKB-KW"/>
</dbReference>
<keyword evidence="2" id="KW-0378">Hydrolase</keyword>
<reference evidence="5 6" key="1">
    <citation type="submission" date="2017-05" db="EMBL/GenBank/DDBJ databases">
        <title>The Genome Sequence of Enterococcus faecium 6F2_DIV0138.</title>
        <authorList>
            <consortium name="The Broad Institute Genomics Platform"/>
            <consortium name="The Broad Institute Genomic Center for Infectious Diseases"/>
            <person name="Earl A."/>
            <person name="Manson A."/>
            <person name="Schwartman J."/>
            <person name="Gilmore M."/>
            <person name="Abouelleil A."/>
            <person name="Cao P."/>
            <person name="Chapman S."/>
            <person name="Cusick C."/>
            <person name="Shea T."/>
            <person name="Young S."/>
            <person name="Neafsey D."/>
            <person name="Nusbaum C."/>
            <person name="Birren B."/>
        </authorList>
    </citation>
    <scope>NUCLEOTIDE SEQUENCE [LARGE SCALE GENOMIC DNA]</scope>
    <source>
        <strain evidence="5 6">6F2_DIV0138</strain>
    </source>
</reference>
<dbReference type="Proteomes" id="UP000194737">
    <property type="component" value="Unassembled WGS sequence"/>
</dbReference>
<dbReference type="InterPro" id="IPR005754">
    <property type="entry name" value="Sortase"/>
</dbReference>
<dbReference type="GO" id="GO:0006508">
    <property type="term" value="P:proteolysis"/>
    <property type="evidence" value="ECO:0007669"/>
    <property type="project" value="UniProtKB-KW"/>
</dbReference>
<feature type="active site" description="Proton donor/acceptor" evidence="4">
    <location>
        <position position="156"/>
    </location>
</feature>
<sequence>MKQETKKWLGAGLGLALFCLLLFGGLFVSSFHQGNQKEETVSSVSSESKNLFIPSKKAEKEGKKETDSNKIDFARFQETKNEDFSDMARPTKEELEQAQANLGQVESYAVGDLTIPAIDLAMKIFQGTTYEKMLYGATTVLPDSVVGKGNYVLASHNMGVEGKMFTSLHKLKKGDDIYVSTKEGQNVHYRVVTNEVVDFKDTRCLELQGKPVITLITCDSVQATDQRVVVQGELVES</sequence>
<dbReference type="EMBL" id="NGLB01000005">
    <property type="protein sequence ID" value="OTN93539.1"/>
    <property type="molecule type" value="Genomic_DNA"/>
</dbReference>
<keyword evidence="3" id="KW-0788">Thiol protease</keyword>